<comment type="similarity">
    <text evidence="1">Belongs to the SH3BGR family.</text>
</comment>
<dbReference type="Gene3D" id="3.40.30.10">
    <property type="entry name" value="Glutaredoxin"/>
    <property type="match status" value="1"/>
</dbReference>
<dbReference type="SUPFAM" id="SSF52833">
    <property type="entry name" value="Thioredoxin-like"/>
    <property type="match status" value="1"/>
</dbReference>
<accession>A0AAD9NMS4</accession>
<evidence type="ECO:0000313" key="2">
    <source>
        <dbReference type="EMBL" id="KAK2174146.1"/>
    </source>
</evidence>
<sequence length="111" mass="12942">MVVKVYVSATSGNVMMKVKQDHIRRVLDAKKIPYTEIDVAAPHQVDEKVFMQKTLQLDDEDLVALPPQVFNDKNYRGDYDAFFKAIECEHLFEYLDVEVPKHEVEYTLRHG</sequence>
<dbReference type="GO" id="GO:0005737">
    <property type="term" value="C:cytoplasm"/>
    <property type="evidence" value="ECO:0007669"/>
    <property type="project" value="TreeGrafter"/>
</dbReference>
<comment type="caution">
    <text evidence="2">The sequence shown here is derived from an EMBL/GenBank/DDBJ whole genome shotgun (WGS) entry which is preliminary data.</text>
</comment>
<name>A0AAD9NMS4_RIDPI</name>
<dbReference type="PANTHER" id="PTHR12232">
    <property type="entry name" value="SH3 DOMAIN-BINDING GLUTAMIC ACID-RICH-LIKE PROTEIN"/>
    <property type="match status" value="1"/>
</dbReference>
<reference evidence="2" key="1">
    <citation type="journal article" date="2023" name="Mol. Biol. Evol.">
        <title>Third-Generation Sequencing Reveals the Adaptive Role of the Epigenome in Three Deep-Sea Polychaetes.</title>
        <authorList>
            <person name="Perez M."/>
            <person name="Aroh O."/>
            <person name="Sun Y."/>
            <person name="Lan Y."/>
            <person name="Juniper S.K."/>
            <person name="Young C.R."/>
            <person name="Angers B."/>
            <person name="Qian P.Y."/>
        </authorList>
    </citation>
    <scope>NUCLEOTIDE SEQUENCE</scope>
    <source>
        <strain evidence="2">R07B-5</strain>
    </source>
</reference>
<dbReference type="InterPro" id="IPR006993">
    <property type="entry name" value="Glut_rich_SH3-bd"/>
</dbReference>
<organism evidence="2 3">
    <name type="scientific">Ridgeia piscesae</name>
    <name type="common">Tubeworm</name>
    <dbReference type="NCBI Taxonomy" id="27915"/>
    <lineage>
        <taxon>Eukaryota</taxon>
        <taxon>Metazoa</taxon>
        <taxon>Spiralia</taxon>
        <taxon>Lophotrochozoa</taxon>
        <taxon>Annelida</taxon>
        <taxon>Polychaeta</taxon>
        <taxon>Sedentaria</taxon>
        <taxon>Canalipalpata</taxon>
        <taxon>Sabellida</taxon>
        <taxon>Siboglinidae</taxon>
        <taxon>Ridgeia</taxon>
    </lineage>
</organism>
<dbReference type="AlphaFoldDB" id="A0AAD9NMS4"/>
<evidence type="ECO:0000256" key="1">
    <source>
        <dbReference type="ARBA" id="ARBA00007764"/>
    </source>
</evidence>
<keyword evidence="3" id="KW-1185">Reference proteome</keyword>
<protein>
    <submittedName>
        <fullName evidence="2">Uncharacterized protein</fullName>
    </submittedName>
</protein>
<dbReference type="InterPro" id="IPR036249">
    <property type="entry name" value="Thioredoxin-like_sf"/>
</dbReference>
<gene>
    <name evidence="2" type="ORF">NP493_823g00011</name>
</gene>
<dbReference type="EMBL" id="JAODUO010000823">
    <property type="protein sequence ID" value="KAK2174146.1"/>
    <property type="molecule type" value="Genomic_DNA"/>
</dbReference>
<proteinExistence type="inferred from homology"/>
<dbReference type="InterPro" id="IPR051033">
    <property type="entry name" value="SH3BGR"/>
</dbReference>
<evidence type="ECO:0000313" key="3">
    <source>
        <dbReference type="Proteomes" id="UP001209878"/>
    </source>
</evidence>
<dbReference type="Proteomes" id="UP001209878">
    <property type="component" value="Unassembled WGS sequence"/>
</dbReference>
<dbReference type="Pfam" id="PF04908">
    <property type="entry name" value="SH3BGR"/>
    <property type="match status" value="1"/>
</dbReference>
<dbReference type="PANTHER" id="PTHR12232:SF15">
    <property type="entry name" value="SH3 DOMAIN-BINDING GLUTAMIC ACID-RICH PROTEIN HOMOLOG"/>
    <property type="match status" value="1"/>
</dbReference>